<name>A0A848BNM5_9FIRM</name>
<feature type="transmembrane region" description="Helical" evidence="2">
    <location>
        <begin position="166"/>
        <end position="199"/>
    </location>
</feature>
<feature type="compositionally biased region" description="Low complexity" evidence="1">
    <location>
        <begin position="123"/>
        <end position="132"/>
    </location>
</feature>
<evidence type="ECO:0000256" key="1">
    <source>
        <dbReference type="SAM" id="MobiDB-lite"/>
    </source>
</evidence>
<feature type="region of interest" description="Disordered" evidence="1">
    <location>
        <begin position="114"/>
        <end position="154"/>
    </location>
</feature>
<organism evidence="3 4">
    <name type="scientific">Megasphaera hexanoica</name>
    <dbReference type="NCBI Taxonomy" id="1675036"/>
    <lineage>
        <taxon>Bacteria</taxon>
        <taxon>Bacillati</taxon>
        <taxon>Bacillota</taxon>
        <taxon>Negativicutes</taxon>
        <taxon>Veillonellales</taxon>
        <taxon>Veillonellaceae</taxon>
        <taxon>Megasphaera</taxon>
    </lineage>
</organism>
<evidence type="ECO:0008006" key="5">
    <source>
        <dbReference type="Google" id="ProtNLM"/>
    </source>
</evidence>
<dbReference type="EMBL" id="JABAFG010000005">
    <property type="protein sequence ID" value="NME27901.1"/>
    <property type="molecule type" value="Genomic_DNA"/>
</dbReference>
<gene>
    <name evidence="3" type="ORF">HF872_04585</name>
</gene>
<dbReference type="RefSeq" id="WP_170087360.1">
    <property type="nucleotide sequence ID" value="NZ_JABAFG010000005.1"/>
</dbReference>
<keyword evidence="2" id="KW-0812">Transmembrane</keyword>
<keyword evidence="2" id="KW-1133">Transmembrane helix</keyword>
<sequence length="200" mass="22266">MAYRECPGCGFFYVSDEEDTCPECGWPVPRKCPFCGSEYESRDVICPGCGRQINTFTHQVLPESDEGTDDFDTGYDRGFDIGFDKGYDYGHDRGFEKGFDAGRNNDLAALETVQKRRQDRKTGQTMQQTDTVVTEDTEDAPTEEPSAMDPTSAQETPMPWISKVIGVLLVLLCLAVVIAIIGLQPVVIIFVLLVLYALLR</sequence>
<feature type="compositionally biased region" description="Acidic residues" evidence="1">
    <location>
        <begin position="133"/>
        <end position="142"/>
    </location>
</feature>
<reference evidence="3 4" key="1">
    <citation type="submission" date="2020-04" db="EMBL/GenBank/DDBJ databases">
        <authorList>
            <person name="Hitch T.C.A."/>
            <person name="Wylensek D."/>
            <person name="Clavel T."/>
        </authorList>
    </citation>
    <scope>NUCLEOTIDE SEQUENCE [LARGE SCALE GENOMIC DNA]</scope>
    <source>
        <strain evidence="3 4">Oil-RF-744-FAT-WT-6-1</strain>
    </source>
</reference>
<proteinExistence type="predicted"/>
<evidence type="ECO:0000256" key="2">
    <source>
        <dbReference type="SAM" id="Phobius"/>
    </source>
</evidence>
<accession>A0A848BNM5</accession>
<comment type="caution">
    <text evidence="3">The sequence shown here is derived from an EMBL/GenBank/DDBJ whole genome shotgun (WGS) entry which is preliminary data.</text>
</comment>
<evidence type="ECO:0000313" key="4">
    <source>
        <dbReference type="Proteomes" id="UP000591071"/>
    </source>
</evidence>
<keyword evidence="2" id="KW-0472">Membrane</keyword>
<dbReference type="Proteomes" id="UP000591071">
    <property type="component" value="Unassembled WGS sequence"/>
</dbReference>
<evidence type="ECO:0000313" key="3">
    <source>
        <dbReference type="EMBL" id="NME27901.1"/>
    </source>
</evidence>
<dbReference type="AlphaFoldDB" id="A0A848BNM5"/>
<protein>
    <recommendedName>
        <fullName evidence="5">DZANK-type domain-containing protein</fullName>
    </recommendedName>
</protein>